<reference evidence="2" key="1">
    <citation type="submission" date="2021-01" db="EMBL/GenBank/DDBJ databases">
        <title>Modified the classification status of verrucomicrobia.</title>
        <authorList>
            <person name="Feng X."/>
        </authorList>
    </citation>
    <scope>NUCLEOTIDE SEQUENCE</scope>
    <source>
        <strain evidence="2">KCTC 22041</strain>
    </source>
</reference>
<evidence type="ECO:0000313" key="3">
    <source>
        <dbReference type="Proteomes" id="UP000603141"/>
    </source>
</evidence>
<keyword evidence="1" id="KW-0472">Membrane</keyword>
<organism evidence="2 3">
    <name type="scientific">Luteolibacter pohnpeiensis</name>
    <dbReference type="NCBI Taxonomy" id="454153"/>
    <lineage>
        <taxon>Bacteria</taxon>
        <taxon>Pseudomonadati</taxon>
        <taxon>Verrucomicrobiota</taxon>
        <taxon>Verrucomicrobiia</taxon>
        <taxon>Verrucomicrobiales</taxon>
        <taxon>Verrucomicrobiaceae</taxon>
        <taxon>Luteolibacter</taxon>
    </lineage>
</organism>
<name>A0A934VUU4_9BACT</name>
<evidence type="ECO:0000313" key="2">
    <source>
        <dbReference type="EMBL" id="MBK1880864.1"/>
    </source>
</evidence>
<sequence>MTKKAAFSIPSIISIIAAILTFATGAFFGLIWAGVAVVFGLLGVLLSLSPSIRGGFLSILGVLGGLIGVIAAIIKAIAYFLS</sequence>
<dbReference type="Proteomes" id="UP000603141">
    <property type="component" value="Unassembled WGS sequence"/>
</dbReference>
<gene>
    <name evidence="2" type="ORF">JIN85_00475</name>
</gene>
<accession>A0A934VUU4</accession>
<keyword evidence="1" id="KW-0812">Transmembrane</keyword>
<evidence type="ECO:0000256" key="1">
    <source>
        <dbReference type="SAM" id="Phobius"/>
    </source>
</evidence>
<dbReference type="AlphaFoldDB" id="A0A934VUU4"/>
<protein>
    <submittedName>
        <fullName evidence="2">Uncharacterized protein</fullName>
    </submittedName>
</protein>
<keyword evidence="3" id="KW-1185">Reference proteome</keyword>
<feature type="transmembrane region" description="Helical" evidence="1">
    <location>
        <begin position="12"/>
        <end position="45"/>
    </location>
</feature>
<dbReference type="RefSeq" id="WP_200266477.1">
    <property type="nucleotide sequence ID" value="NZ_JAENIJ010000001.1"/>
</dbReference>
<feature type="transmembrane region" description="Helical" evidence="1">
    <location>
        <begin position="57"/>
        <end position="81"/>
    </location>
</feature>
<comment type="caution">
    <text evidence="2">The sequence shown here is derived from an EMBL/GenBank/DDBJ whole genome shotgun (WGS) entry which is preliminary data.</text>
</comment>
<keyword evidence="1" id="KW-1133">Transmembrane helix</keyword>
<proteinExistence type="predicted"/>
<dbReference type="EMBL" id="JAENIJ010000001">
    <property type="protein sequence ID" value="MBK1880864.1"/>
    <property type="molecule type" value="Genomic_DNA"/>
</dbReference>